<gene>
    <name evidence="1" type="ORF">O1D97_07430</name>
</gene>
<evidence type="ECO:0000313" key="2">
    <source>
        <dbReference type="Proteomes" id="UP001149719"/>
    </source>
</evidence>
<name>A0ABT4JT41_9GAMM</name>
<sequence length="231" mass="25745">MKKISKPFSLGVLMLNTHFPRVMGDIGNPDSFAFNVLYERVSSAKVSAIVTSEGVHSDIKKDIFESIKSLENKGVDLIVTTCGFLGEMQDELKKSTNVPILTSSLLTLPFVRTFINKENDKVGVLTFDAKKLNEKHFGGHYKNDVVIGDIPKDGELYKTIKNDYLSLDVVKSEEEVVSSALKLIENNKNIKAIVLECTNLSPYIDAVKTATNLPVFDIIQAINWFRETKSI</sequence>
<protein>
    <submittedName>
        <fullName evidence="1">Aspartate/glutamate racemase family protein</fullName>
    </submittedName>
</protein>
<dbReference type="RefSeq" id="WP_269124311.1">
    <property type="nucleotide sequence ID" value="NZ_JAPUBN010000013.1"/>
</dbReference>
<dbReference type="Gene3D" id="3.40.50.1860">
    <property type="match status" value="2"/>
</dbReference>
<accession>A0ABT4JT41</accession>
<proteinExistence type="predicted"/>
<dbReference type="Pfam" id="PF01177">
    <property type="entry name" value="Asp_Glu_race"/>
    <property type="match status" value="1"/>
</dbReference>
<keyword evidence="2" id="KW-1185">Reference proteome</keyword>
<evidence type="ECO:0000313" key="1">
    <source>
        <dbReference type="EMBL" id="MCZ2721489.1"/>
    </source>
</evidence>
<reference evidence="1" key="1">
    <citation type="submission" date="2022-12" db="EMBL/GenBank/DDBJ databases">
        <title>Marinomonas 15G1-11 sp. nov, isolated from marine algae.</title>
        <authorList>
            <person name="Butt M."/>
            <person name="Choi D.G."/>
            <person name="Kim J.M."/>
            <person name="Lee J.K."/>
            <person name="Baek J.H."/>
            <person name="Jeon C.O."/>
        </authorList>
    </citation>
    <scope>NUCLEOTIDE SEQUENCE</scope>
    <source>
        <strain evidence="1">15G1-11</strain>
    </source>
</reference>
<dbReference type="InterPro" id="IPR015942">
    <property type="entry name" value="Asp/Glu/hydantoin_racemase"/>
</dbReference>
<organism evidence="1 2">
    <name type="scientific">Marinomonas phaeophyticola</name>
    <dbReference type="NCBI Taxonomy" id="3004091"/>
    <lineage>
        <taxon>Bacteria</taxon>
        <taxon>Pseudomonadati</taxon>
        <taxon>Pseudomonadota</taxon>
        <taxon>Gammaproteobacteria</taxon>
        <taxon>Oceanospirillales</taxon>
        <taxon>Oceanospirillaceae</taxon>
        <taxon>Marinomonas</taxon>
    </lineage>
</organism>
<comment type="caution">
    <text evidence="1">The sequence shown here is derived from an EMBL/GenBank/DDBJ whole genome shotgun (WGS) entry which is preliminary data.</text>
</comment>
<dbReference type="InterPro" id="IPR001920">
    <property type="entry name" value="Asp/Glu_race"/>
</dbReference>
<dbReference type="EMBL" id="JAPUBN010000013">
    <property type="protein sequence ID" value="MCZ2721489.1"/>
    <property type="molecule type" value="Genomic_DNA"/>
</dbReference>
<dbReference type="Proteomes" id="UP001149719">
    <property type="component" value="Unassembled WGS sequence"/>
</dbReference>